<reference evidence="2" key="1">
    <citation type="submission" date="2022-11" db="EMBL/GenBank/DDBJ databases">
        <title>blaNDM-1 and qnrB1 co-producing ST413 Enterobacter.</title>
        <authorList>
            <person name="Halder G."/>
            <person name="Chaudhuri B."/>
            <person name="Dutta S."/>
        </authorList>
    </citation>
    <scope>NUCLEOTIDE SEQUENCE</scope>
    <source>
        <strain evidence="2">PEER684</strain>
    </source>
</reference>
<dbReference type="Proteomes" id="UP001185068">
    <property type="component" value="Unassembled WGS sequence"/>
</dbReference>
<gene>
    <name evidence="2" type="ORF">MX989_16155</name>
</gene>
<comment type="caution">
    <text evidence="2">The sequence shown here is derived from an EMBL/GenBank/DDBJ whole genome shotgun (WGS) entry which is preliminary data.</text>
</comment>
<evidence type="ECO:0000313" key="2">
    <source>
        <dbReference type="EMBL" id="MDR9947612.1"/>
    </source>
</evidence>
<sequence>MNSDYISYEALISARETAYWAKVSAYGAWFSGVATFLAVITSLFIALINRRAFIGGKVKFGRIMSDDDDRRLIAITVVNRSLHSIKIKAIYWYVGGEIELQQLFRNKESDRLPTRLENGDEANYRIIIDADEDWFKRMAVRLKKLNFHPNKIRCVITLSTGERFRLKVDKRLKEKILQYM</sequence>
<dbReference type="EMBL" id="JALLIR010000001">
    <property type="protein sequence ID" value="MDR9947612.1"/>
    <property type="molecule type" value="Genomic_DNA"/>
</dbReference>
<accession>A0AAE4DYV0</accession>
<protein>
    <submittedName>
        <fullName evidence="2">Uncharacterized protein</fullName>
    </submittedName>
</protein>
<keyword evidence="1" id="KW-0472">Membrane</keyword>
<proteinExistence type="predicted"/>
<keyword evidence="1" id="KW-0812">Transmembrane</keyword>
<dbReference type="AlphaFoldDB" id="A0AAE4DYV0"/>
<evidence type="ECO:0000313" key="3">
    <source>
        <dbReference type="Proteomes" id="UP001185068"/>
    </source>
</evidence>
<name>A0AAE4DYV0_9ENTR</name>
<keyword evidence="1" id="KW-1133">Transmembrane helix</keyword>
<organism evidence="2 3">
    <name type="scientific">Enterobacter sichuanensis</name>
    <dbReference type="NCBI Taxonomy" id="2071710"/>
    <lineage>
        <taxon>Bacteria</taxon>
        <taxon>Pseudomonadati</taxon>
        <taxon>Pseudomonadota</taxon>
        <taxon>Gammaproteobacteria</taxon>
        <taxon>Enterobacterales</taxon>
        <taxon>Enterobacteriaceae</taxon>
        <taxon>Enterobacter</taxon>
        <taxon>Enterobacter cloacae complex</taxon>
    </lineage>
</organism>
<dbReference type="RefSeq" id="WP_058691149.1">
    <property type="nucleotide sequence ID" value="NZ_JALLIR010000001.1"/>
</dbReference>
<feature type="transmembrane region" description="Helical" evidence="1">
    <location>
        <begin position="26"/>
        <end position="48"/>
    </location>
</feature>
<evidence type="ECO:0000256" key="1">
    <source>
        <dbReference type="SAM" id="Phobius"/>
    </source>
</evidence>